<dbReference type="CDD" id="cd00167">
    <property type="entry name" value="SANT"/>
    <property type="match status" value="1"/>
</dbReference>
<keyword evidence="4" id="KW-0560">Oxidoreductase</keyword>
<dbReference type="Proteomes" id="UP000290289">
    <property type="component" value="Chromosome 13"/>
</dbReference>
<dbReference type="GO" id="GO:0005634">
    <property type="term" value="C:nucleus"/>
    <property type="evidence" value="ECO:0007669"/>
    <property type="project" value="TreeGrafter"/>
</dbReference>
<dbReference type="InterPro" id="IPR028356">
    <property type="entry name" value="UDPglc_DH_euk"/>
</dbReference>
<feature type="binding site" evidence="7">
    <location>
        <position position="33"/>
    </location>
    <ligand>
        <name>NAD(+)</name>
        <dbReference type="ChEBI" id="CHEBI:57540"/>
    </ligand>
</feature>
<dbReference type="InterPro" id="IPR017476">
    <property type="entry name" value="UDP-Glc/GDP-Man"/>
</dbReference>
<dbReference type="PANTHER" id="PTHR11374">
    <property type="entry name" value="UDP-GLUCOSE DEHYDROGENASE/UDP-MANNAC DEHYDROGENASE"/>
    <property type="match status" value="1"/>
</dbReference>
<comment type="pathway">
    <text evidence="1">Nucleotide-sugar biosynthesis; UDP-alpha-D-glucuronate biosynthesis; UDP-alpha-D-glucuronate from UDP-alpha-D-glucose: step 1/1.</text>
</comment>
<feature type="binding site" evidence="7">
    <location>
        <position position="38"/>
    </location>
    <ligand>
        <name>NAD(+)</name>
        <dbReference type="ChEBI" id="CHEBI:57540"/>
    </ligand>
</feature>
<dbReference type="SUPFAM" id="SSF48179">
    <property type="entry name" value="6-phosphogluconate dehydrogenase C-terminal domain-like"/>
    <property type="match status" value="1"/>
</dbReference>
<dbReference type="EC" id="1.1.1.22" evidence="3"/>
<dbReference type="SUPFAM" id="SSF51735">
    <property type="entry name" value="NAD(P)-binding Rossmann-fold domains"/>
    <property type="match status" value="1"/>
</dbReference>
<dbReference type="Gene3D" id="3.40.50.720">
    <property type="entry name" value="NAD(P)-binding Rossmann-like Domain"/>
    <property type="match status" value="2"/>
</dbReference>
<feature type="binding site" evidence="7">
    <location>
        <position position="342"/>
    </location>
    <ligand>
        <name>NAD(+)</name>
        <dbReference type="ChEBI" id="CHEBI:57540"/>
    </ligand>
</feature>
<keyword evidence="5 7" id="KW-0520">NAD</keyword>
<feature type="binding site" evidence="7">
    <location>
        <begin position="127"/>
        <end position="128"/>
    </location>
    <ligand>
        <name>NAD(+)</name>
        <dbReference type="ChEBI" id="CHEBI:57540"/>
    </ligand>
</feature>
<dbReference type="InterPro" id="IPR008927">
    <property type="entry name" value="6-PGluconate_DH-like_C_sf"/>
</dbReference>
<evidence type="ECO:0000259" key="9">
    <source>
        <dbReference type="PROSITE" id="PS50090"/>
    </source>
</evidence>
<feature type="binding site" evidence="7">
    <location>
        <position position="161"/>
    </location>
    <ligand>
        <name>NAD(+)</name>
        <dbReference type="ChEBI" id="CHEBI:57540"/>
    </ligand>
</feature>
<dbReference type="InterPro" id="IPR001005">
    <property type="entry name" value="SANT/Myb"/>
</dbReference>
<dbReference type="SMART" id="SM00984">
    <property type="entry name" value="UDPG_MGDP_dh_C"/>
    <property type="match status" value="1"/>
</dbReference>
<feature type="active site" description="Nucleophile" evidence="6">
    <location>
        <position position="272"/>
    </location>
</feature>
<feature type="binding site" evidence="7">
    <location>
        <begin position="8"/>
        <end position="13"/>
    </location>
    <ligand>
        <name>NAD(+)</name>
        <dbReference type="ChEBI" id="CHEBI:57540"/>
    </ligand>
</feature>
<comment type="similarity">
    <text evidence="2">Belongs to the UDP-glucose/GDP-mannose dehydrogenase family.</text>
</comment>
<dbReference type="PANTHER" id="PTHR11374:SF53">
    <property type="entry name" value="UDP-GLUCOSE 6-DEHYDROGENASE 1"/>
    <property type="match status" value="1"/>
</dbReference>
<evidence type="ECO:0000256" key="7">
    <source>
        <dbReference type="PIRSR" id="PIRSR500133-3"/>
    </source>
</evidence>
<dbReference type="Pfam" id="PF03721">
    <property type="entry name" value="UDPG_MGDP_dh_N"/>
    <property type="match status" value="1"/>
</dbReference>
<dbReference type="PIRSF" id="PIRSF000124">
    <property type="entry name" value="UDPglc_GDPman_dh"/>
    <property type="match status" value="1"/>
</dbReference>
<dbReference type="AlphaFoldDB" id="A0A498ID24"/>
<dbReference type="GO" id="GO:0051287">
    <property type="term" value="F:NAD binding"/>
    <property type="evidence" value="ECO:0007669"/>
    <property type="project" value="InterPro"/>
</dbReference>
<keyword evidence="11" id="KW-1185">Reference proteome</keyword>
<dbReference type="Pfam" id="PF03720">
    <property type="entry name" value="UDPG_MGDP_dh_C"/>
    <property type="match status" value="1"/>
</dbReference>
<dbReference type="GO" id="GO:0003979">
    <property type="term" value="F:UDP-glucose 6-dehydrogenase activity"/>
    <property type="evidence" value="ECO:0007669"/>
    <property type="project" value="UniProtKB-EC"/>
</dbReference>
<evidence type="ECO:0000256" key="4">
    <source>
        <dbReference type="ARBA" id="ARBA00023002"/>
    </source>
</evidence>
<comment type="caution">
    <text evidence="10">The sequence shown here is derived from an EMBL/GenBank/DDBJ whole genome shotgun (WGS) entry which is preliminary data.</text>
</comment>
<feature type="compositionally biased region" description="Basic and acidic residues" evidence="8">
    <location>
        <begin position="864"/>
        <end position="879"/>
    </location>
</feature>
<dbReference type="GO" id="GO:0006065">
    <property type="term" value="P:UDP-glucuronate biosynthetic process"/>
    <property type="evidence" value="ECO:0007669"/>
    <property type="project" value="UniProtKB-UniPathway"/>
</dbReference>
<dbReference type="STRING" id="3750.A0A498ID24"/>
<dbReference type="NCBIfam" id="TIGR03026">
    <property type="entry name" value="NDP-sugDHase"/>
    <property type="match status" value="1"/>
</dbReference>
<organism evidence="10 11">
    <name type="scientific">Malus domestica</name>
    <name type="common">Apple</name>
    <name type="synonym">Pyrus malus</name>
    <dbReference type="NCBI Taxonomy" id="3750"/>
    <lineage>
        <taxon>Eukaryota</taxon>
        <taxon>Viridiplantae</taxon>
        <taxon>Streptophyta</taxon>
        <taxon>Embryophyta</taxon>
        <taxon>Tracheophyta</taxon>
        <taxon>Spermatophyta</taxon>
        <taxon>Magnoliopsida</taxon>
        <taxon>eudicotyledons</taxon>
        <taxon>Gunneridae</taxon>
        <taxon>Pentapetalae</taxon>
        <taxon>rosids</taxon>
        <taxon>fabids</taxon>
        <taxon>Rosales</taxon>
        <taxon>Rosaceae</taxon>
        <taxon>Amygdaloideae</taxon>
        <taxon>Maleae</taxon>
        <taxon>Malus</taxon>
    </lineage>
</organism>
<protein>
    <recommendedName>
        <fullName evidence="3">UDP-glucose 6-dehydrogenase</fullName>
        <ecNumber evidence="3">1.1.1.22</ecNumber>
    </recommendedName>
</protein>
<feature type="compositionally biased region" description="Acidic residues" evidence="8">
    <location>
        <begin position="846"/>
        <end position="863"/>
    </location>
</feature>
<proteinExistence type="inferred from homology"/>
<evidence type="ECO:0000256" key="5">
    <source>
        <dbReference type="ARBA" id="ARBA00023027"/>
    </source>
</evidence>
<dbReference type="InterPro" id="IPR014026">
    <property type="entry name" value="UDP-Glc/GDP-Man_DH_dimer"/>
</dbReference>
<evidence type="ECO:0000256" key="1">
    <source>
        <dbReference type="ARBA" id="ARBA00004701"/>
    </source>
</evidence>
<evidence type="ECO:0000256" key="6">
    <source>
        <dbReference type="PIRSR" id="PIRSR500133-1"/>
    </source>
</evidence>
<dbReference type="Gene3D" id="1.20.5.100">
    <property type="entry name" value="Cytochrome c1, transmembrane anchor, C-terminal"/>
    <property type="match status" value="1"/>
</dbReference>
<dbReference type="FunFam" id="3.40.50.720:FF:000032">
    <property type="entry name" value="UDP-glucose 6-dehydrogenase"/>
    <property type="match status" value="1"/>
</dbReference>
<feature type="region of interest" description="Disordered" evidence="8">
    <location>
        <begin position="805"/>
        <end position="879"/>
    </location>
</feature>
<dbReference type="GO" id="GO:0006024">
    <property type="term" value="P:glycosaminoglycan biosynthetic process"/>
    <property type="evidence" value="ECO:0007669"/>
    <property type="project" value="TreeGrafter"/>
</dbReference>
<feature type="domain" description="Myb-like" evidence="9">
    <location>
        <begin position="734"/>
        <end position="789"/>
    </location>
</feature>
<dbReference type="UniPathway" id="UPA00038">
    <property type="reaction ID" value="UER00491"/>
</dbReference>
<evidence type="ECO:0000313" key="10">
    <source>
        <dbReference type="EMBL" id="RXH79481.1"/>
    </source>
</evidence>
<sequence length="1007" mass="112266">MVKICCIGAGYVGGPTMAVIALKCPDIEVAVVDISVSRINAWNSDTLPIYEPGLDDVVKQRREKNLFFSTDVEKHVMEADIVFVSVNTPTKTQGLGAGKAADLTYWESAARMIADVSKSDKIVVEKSTVPVKTAEAIEKILTHNSKGINFQILSNPEFLAEGTAIEDLFKPDRVLIGGRETPAGQKAIQALKSVYAHWVPEERIICSNLWSAELSKLAANAFLAQRISSVNAISALCEATGANVQEVAHAVGKDTRIGPKFLNASVGFGGSCFQKDILNLVYICECNGLPEVANYWKQVIKINDYQKSRFVNRVVSSMFNTVSGKKIAILGFAFKKDTGDTRETPAIDVCKGLLGDKARLSIYDPQVSEDQIQRDLSMKKFDWDHPIHLQPQSPPAVKQVGVAWDAYAATKDAHGICILTEWDEFKSLDYQQIYDQMQKPAFVFDGRNVVDAEKLRQIGFIVYSIGKPLDEWLKDMPAVNMGFKRPFDDVEFQELPYKHSRQHEFGDRCSPFFDAVSCYGAPRKTYVSGENGSGDCKSQWLEVLEKYTVAEDSTAVNKGCVPFSSVTRSYGEEDVRSGPDAYSPSAEDFKFDFPRRTCVPFKDAYSSLFDLSPRKQVPVGPDHQARIPLWSGRMKSTDQKDEIYNNNISLQSLESEKTVNNDSEEKLLGTCVIPMPESNLSALECDKVGFGRTDCSCLDAGTVRCVRQHVMEAREELRRTLGNEKFVKLGFCEKGEEVARRWSEEEEQAYLEVVYSNPSSLGRKFWKQLSAVFPSRSKRELVSYYFNVFMLRRRGTQNRSSILEIDSDDDEWHGNIGDSNDARDAEDDEDSVIESPYYQDDRVGNEEDYSEEDDSSDGGDSDGDVGHVEGDSSKADGRIDHVSQSYMLKSVKEGKFDTLGDWEKNSGCTGDEFDFQDDSCVSFEFQSNIHDSRSKCLDTQPDASSDAAGHAYLLEPCNAKVWDGRFGVDTMKGDDLLPTWSMIEDIFDQGMAADYKMTDERKAPAGG</sequence>
<dbReference type="PROSITE" id="PS50090">
    <property type="entry name" value="MYB_LIKE"/>
    <property type="match status" value="1"/>
</dbReference>
<evidence type="ECO:0000256" key="2">
    <source>
        <dbReference type="ARBA" id="ARBA00006601"/>
    </source>
</evidence>
<dbReference type="Pfam" id="PF00984">
    <property type="entry name" value="UDPG_MGDP_dh"/>
    <property type="match status" value="1"/>
</dbReference>
<reference evidence="10 11" key="1">
    <citation type="submission" date="2018-10" db="EMBL/GenBank/DDBJ databases">
        <title>A high-quality apple genome assembly.</title>
        <authorList>
            <person name="Hu J."/>
        </authorList>
    </citation>
    <scope>NUCLEOTIDE SEQUENCE [LARGE SCALE GENOMIC DNA]</scope>
    <source>
        <strain evidence="11">cv. HFTH1</strain>
        <tissue evidence="10">Young leaf</tissue>
    </source>
</reference>
<dbReference type="FunFam" id="1.20.5.100:FF:000001">
    <property type="entry name" value="UDP-glucose 6-dehydrogenase"/>
    <property type="match status" value="1"/>
</dbReference>
<evidence type="ECO:0000313" key="11">
    <source>
        <dbReference type="Proteomes" id="UP000290289"/>
    </source>
</evidence>
<dbReference type="PIRSF" id="PIRSF500133">
    <property type="entry name" value="UDPglc_DH_euk"/>
    <property type="match status" value="1"/>
</dbReference>
<evidence type="ECO:0000256" key="8">
    <source>
        <dbReference type="SAM" id="MobiDB-lite"/>
    </source>
</evidence>
<dbReference type="InterPro" id="IPR036291">
    <property type="entry name" value="NAD(P)-bd_dom_sf"/>
</dbReference>
<dbReference type="InterPro" id="IPR001732">
    <property type="entry name" value="UDP-Glc/GDP-Man_DH_N"/>
</dbReference>
<dbReference type="SUPFAM" id="SSF52413">
    <property type="entry name" value="UDP-glucose/GDP-mannose dehydrogenase C-terminal domain"/>
    <property type="match status" value="1"/>
</dbReference>
<gene>
    <name evidence="10" type="ORF">DVH24_040628</name>
</gene>
<evidence type="ECO:0000256" key="3">
    <source>
        <dbReference type="ARBA" id="ARBA00012954"/>
    </source>
</evidence>
<name>A0A498ID24_MALDO</name>
<dbReference type="InterPro" id="IPR014027">
    <property type="entry name" value="UDP-Glc/GDP-Man_DH_C"/>
</dbReference>
<dbReference type="FunFam" id="3.40.50.720:FF:000089">
    <property type="entry name" value="UDP-glucose 6-dehydrogenase"/>
    <property type="match status" value="1"/>
</dbReference>
<feature type="binding site" evidence="7">
    <location>
        <begin position="272"/>
        <end position="275"/>
    </location>
    <ligand>
        <name>NAD(+)</name>
        <dbReference type="ChEBI" id="CHEBI:57540"/>
    </ligand>
</feature>
<accession>A0A498ID24</accession>
<dbReference type="EMBL" id="RDQH01000339">
    <property type="protein sequence ID" value="RXH79481.1"/>
    <property type="molecule type" value="Genomic_DNA"/>
</dbReference>
<feature type="binding site" evidence="7">
    <location>
        <begin position="86"/>
        <end position="90"/>
    </location>
    <ligand>
        <name>NAD(+)</name>
        <dbReference type="ChEBI" id="CHEBI:57540"/>
    </ligand>
</feature>
<dbReference type="InterPro" id="IPR036220">
    <property type="entry name" value="UDP-Glc/GDP-Man_DH_C_sf"/>
</dbReference>